<feature type="repeat" description="WD" evidence="6">
    <location>
        <begin position="1125"/>
        <end position="1166"/>
    </location>
</feature>
<dbReference type="InterPro" id="IPR015943">
    <property type="entry name" value="WD40/YVTN_repeat-like_dom_sf"/>
</dbReference>
<keyword evidence="1 6" id="KW-0853">WD repeat</keyword>
<protein>
    <recommendedName>
        <fullName evidence="4">Mitochondrial division protein 1</fullName>
    </recommendedName>
</protein>
<dbReference type="PANTHER" id="PTHR22847">
    <property type="entry name" value="WD40 REPEAT PROTEIN"/>
    <property type="match status" value="1"/>
</dbReference>
<dbReference type="SUPFAM" id="SSF52540">
    <property type="entry name" value="P-loop containing nucleoside triphosphate hydrolases"/>
    <property type="match status" value="1"/>
</dbReference>
<comment type="function">
    <text evidence="5">Involved in mitochondrial fission. Acts as an adapter protein required to form mitochondrial fission complexes. Formation of these complexes is required to promote constriction and fission of the mitochondrial compartment at a late step in mitochondrial division.</text>
</comment>
<feature type="repeat" description="WD" evidence="6">
    <location>
        <begin position="1237"/>
        <end position="1278"/>
    </location>
</feature>
<name>A0AAN7W6Q5_9PEZI</name>
<feature type="repeat" description="WD" evidence="6">
    <location>
        <begin position="873"/>
        <end position="914"/>
    </location>
</feature>
<dbReference type="CDD" id="cd00200">
    <property type="entry name" value="WD40"/>
    <property type="match status" value="2"/>
</dbReference>
<dbReference type="PANTHER" id="PTHR22847:SF637">
    <property type="entry name" value="WD REPEAT DOMAIN 5B"/>
    <property type="match status" value="1"/>
</dbReference>
<dbReference type="InterPro" id="IPR056884">
    <property type="entry name" value="NPHP3-like_N"/>
</dbReference>
<organism evidence="8 9">
    <name type="scientific">Elasticomyces elasticus</name>
    <dbReference type="NCBI Taxonomy" id="574655"/>
    <lineage>
        <taxon>Eukaryota</taxon>
        <taxon>Fungi</taxon>
        <taxon>Dikarya</taxon>
        <taxon>Ascomycota</taxon>
        <taxon>Pezizomycotina</taxon>
        <taxon>Dothideomycetes</taxon>
        <taxon>Dothideomycetidae</taxon>
        <taxon>Mycosphaerellales</taxon>
        <taxon>Teratosphaeriaceae</taxon>
        <taxon>Elasticomyces</taxon>
    </lineage>
</organism>
<dbReference type="Pfam" id="PF00400">
    <property type="entry name" value="WD40"/>
    <property type="match status" value="13"/>
</dbReference>
<reference evidence="8" key="1">
    <citation type="submission" date="2023-08" db="EMBL/GenBank/DDBJ databases">
        <title>Black Yeasts Isolated from many extreme environments.</title>
        <authorList>
            <person name="Coleine C."/>
            <person name="Stajich J.E."/>
            <person name="Selbmann L."/>
        </authorList>
    </citation>
    <scope>NUCLEOTIDE SEQUENCE</scope>
    <source>
        <strain evidence="8">CCFEE 5810</strain>
    </source>
</reference>
<dbReference type="GO" id="GO:0005634">
    <property type="term" value="C:nucleus"/>
    <property type="evidence" value="ECO:0007669"/>
    <property type="project" value="TreeGrafter"/>
</dbReference>
<evidence type="ECO:0000256" key="6">
    <source>
        <dbReference type="PROSITE-ProRule" id="PRU00221"/>
    </source>
</evidence>
<evidence type="ECO:0000313" key="8">
    <source>
        <dbReference type="EMBL" id="KAK5701676.1"/>
    </source>
</evidence>
<evidence type="ECO:0000256" key="2">
    <source>
        <dbReference type="ARBA" id="ARBA00022737"/>
    </source>
</evidence>
<evidence type="ECO:0000256" key="3">
    <source>
        <dbReference type="ARBA" id="ARBA00038415"/>
    </source>
</evidence>
<proteinExistence type="inferred from homology"/>
<dbReference type="InterPro" id="IPR036322">
    <property type="entry name" value="WD40_repeat_dom_sf"/>
</dbReference>
<dbReference type="PROSITE" id="PS50294">
    <property type="entry name" value="WD_REPEATS_REGION"/>
    <property type="match status" value="12"/>
</dbReference>
<feature type="repeat" description="WD" evidence="6">
    <location>
        <begin position="1279"/>
        <end position="1320"/>
    </location>
</feature>
<dbReference type="InterPro" id="IPR027417">
    <property type="entry name" value="P-loop_NTPase"/>
</dbReference>
<sequence length="1537" mass="171463">MRFLHRAENGDLTLTKDIVNEDERPRYAALSHTWLIESEEVSFSDMMGGRAPQKPEGLAKIRFCAEQAAEDGLEHICKPAAALFLIHISSKWTKVWLGLLRAPHLDDELRYVERADQVSEAVISMFQWYRRATHCYALLTDVSATKHDVTDSSSGQPWESAFRNSRWFKRGWTLQELLAPPSVEFFSADWVRLGDRQSLERHIHEITDIPLEALQGEPLARFPVAQRLSWAEHRQTKRKEDKAYSLLGIFGVFMPLIYGEGDHAFIRLREEIDKQHGTVARLDHLLTTLPTTPSAAFNSRENQHEPMCLPDTRVDLLHDITRWADGSDEKSIYWLNGIAGTGKSTVARTVAKHYHDQGRLGGSFFFSRGGGDAGHAAGLFTTLAVQLAKNIHAVQPHICNAIAEHNEIAQSAFREQWEQLIVNPLLQAESAIEHSAIVLVIDALDECDSEPDIRMLLRLLSSTERLKQTRLRVFITSRPEVPIRSGFQRIPEAERQGFVLHDIAPTLVNQDLTVFFENSLANIRDECGLPLSWPGSHIVARLVDISSGLFIWASTACRYISEGGQFARDRVRKLLSGHRTRVGPQKQLDKIYMTVLQESIRPGYEEHEKAELCIRHKKVLGAIILLMSPLSLNSLARLLDISADTISATLQHLHTIINIPTESGRPIRLHHPSFRDFLLDPDRCHDPDFWIDAKKVHKDFAKHSIRLMSTMLRPNMCDLSSPGVLNCDIEHTRVLSCIPSELQYTCLYWAEHYRQGGIHVRDADVTDKFYRKHFLHWLEALSLMRASSEMAAITRIYQSLLSHTDNSKQLPFVKDSRRLIVGLQSRIEQAPLQVYSAALVYSKHSNQLRNHFWDQMIPLIKYVRVVTADAPEPKDDYNYVNNLAFTPNGRELASGSIDEWVRVWNVPERRILTKYEGQDDKISSVAISPDGQLLASGSDDSTIRLWNMNTKKTHCVLTGHTKWVNAVAFSPDGKYLASGSMDESIRLWDVMEGKEVEMLELNLSCINALAFSADGSLLASGTVGQSIPLWDVEKHRLRMTLEGHAGPINSVEFSRGADWLVSGSDDMTIRIWDVAAGTEVRKLIGHTKKVWAVTFSHDKTYVASGSEDGVVRLWNANNGDTICKLEGHTSGINAVVYSPDGSLLASCSFNDEVRLWDAKTGETRGKLPDFDEATMSGVPMHATSGSEQEFEDIDGLRGHESAITCLRFSPDGQLVVSGSHDATLKVWTKEGAEKHKLVGHTGSISYVAFSPSGDLIASASVDTTVKLWNVVSGEGVHTLEGHSNVVRLIRFSSDGRMLASCSVDKTISLWSIESGDLTSTLRCHSDTVNDIAFAPDDSHLASCSDDKTICLWRIKSKSTVLVHTMKAHDDSVSSVAFSPDGRLLVSCSVDKTVKTWSAAGGALLQTFLGHKLPVNAAAFSRDGKRLASSSDDETIRIWPIDNEAGEDTMIMGVVVRSVSFTACGRFIETDRGWISIGSSPEKPSSISRALFVTENWVKCDQNDALWLLEDYHAASVATRDETTVLGHSSGAISFIEF</sequence>
<evidence type="ECO:0000256" key="1">
    <source>
        <dbReference type="ARBA" id="ARBA00022574"/>
    </source>
</evidence>
<feature type="repeat" description="WD" evidence="6">
    <location>
        <begin position="1041"/>
        <end position="1082"/>
    </location>
</feature>
<gene>
    <name evidence="8" type="ORF">LTR97_004494</name>
</gene>
<evidence type="ECO:0000259" key="7">
    <source>
        <dbReference type="Pfam" id="PF24883"/>
    </source>
</evidence>
<feature type="repeat" description="WD" evidence="6">
    <location>
        <begin position="957"/>
        <end position="998"/>
    </location>
</feature>
<comment type="caution">
    <text evidence="8">The sequence shown here is derived from an EMBL/GenBank/DDBJ whole genome shotgun (WGS) entry which is preliminary data.</text>
</comment>
<dbReference type="Gene3D" id="3.40.50.300">
    <property type="entry name" value="P-loop containing nucleotide triphosphate hydrolases"/>
    <property type="match status" value="1"/>
</dbReference>
<feature type="repeat" description="WD" evidence="6">
    <location>
        <begin position="1365"/>
        <end position="1406"/>
    </location>
</feature>
<dbReference type="InterPro" id="IPR020472">
    <property type="entry name" value="WD40_PAC1"/>
</dbReference>
<feature type="repeat" description="WD" evidence="6">
    <location>
        <begin position="999"/>
        <end position="1040"/>
    </location>
</feature>
<accession>A0AAN7W6Q5</accession>
<dbReference type="EMBL" id="JAVRQU010000006">
    <property type="protein sequence ID" value="KAK5701676.1"/>
    <property type="molecule type" value="Genomic_DNA"/>
</dbReference>
<dbReference type="SUPFAM" id="SSF50978">
    <property type="entry name" value="WD40 repeat-like"/>
    <property type="match status" value="2"/>
</dbReference>
<feature type="repeat" description="WD" evidence="6">
    <location>
        <begin position="1196"/>
        <end position="1227"/>
    </location>
</feature>
<dbReference type="PROSITE" id="PS00678">
    <property type="entry name" value="WD_REPEATS_1"/>
    <property type="match status" value="7"/>
</dbReference>
<dbReference type="InterPro" id="IPR001680">
    <property type="entry name" value="WD40_rpt"/>
</dbReference>
<feature type="repeat" description="WD" evidence="6">
    <location>
        <begin position="915"/>
        <end position="956"/>
    </location>
</feature>
<dbReference type="SMART" id="SM00320">
    <property type="entry name" value="WD40"/>
    <property type="match status" value="13"/>
</dbReference>
<comment type="similarity">
    <text evidence="3">Belongs to the WD repeat MDV1/CAF4 family.</text>
</comment>
<feature type="repeat" description="WD" evidence="6">
    <location>
        <begin position="1407"/>
        <end position="1448"/>
    </location>
</feature>
<dbReference type="PRINTS" id="PR00320">
    <property type="entry name" value="GPROTEINBRPT"/>
</dbReference>
<dbReference type="InterPro" id="IPR019775">
    <property type="entry name" value="WD40_repeat_CS"/>
</dbReference>
<dbReference type="Pfam" id="PF24883">
    <property type="entry name" value="NPHP3_N"/>
    <property type="match status" value="1"/>
</dbReference>
<evidence type="ECO:0000256" key="5">
    <source>
        <dbReference type="ARBA" id="ARBA00043913"/>
    </source>
</evidence>
<feature type="repeat" description="WD" evidence="6">
    <location>
        <begin position="1083"/>
        <end position="1124"/>
    </location>
</feature>
<dbReference type="Gene3D" id="2.130.10.10">
    <property type="entry name" value="YVTN repeat-like/Quinoprotein amine dehydrogenase"/>
    <property type="match status" value="5"/>
</dbReference>
<dbReference type="GO" id="GO:1990234">
    <property type="term" value="C:transferase complex"/>
    <property type="evidence" value="ECO:0007669"/>
    <property type="project" value="UniProtKB-ARBA"/>
</dbReference>
<evidence type="ECO:0000256" key="4">
    <source>
        <dbReference type="ARBA" id="ARBA00039789"/>
    </source>
</evidence>
<feature type="domain" description="Nephrocystin 3-like N-terminal" evidence="7">
    <location>
        <begin position="319"/>
        <end position="478"/>
    </location>
</feature>
<feature type="repeat" description="WD" evidence="6">
    <location>
        <begin position="1321"/>
        <end position="1362"/>
    </location>
</feature>
<dbReference type="PROSITE" id="PS50082">
    <property type="entry name" value="WD_REPEATS_2"/>
    <property type="match status" value="13"/>
</dbReference>
<dbReference type="Proteomes" id="UP001310594">
    <property type="component" value="Unassembled WGS sequence"/>
</dbReference>
<evidence type="ECO:0000313" key="9">
    <source>
        <dbReference type="Proteomes" id="UP001310594"/>
    </source>
</evidence>
<keyword evidence="2" id="KW-0677">Repeat</keyword>